<reference evidence="4" key="1">
    <citation type="journal article" date="2019" name="Int. J. Syst. Evol. Microbiol.">
        <title>The Global Catalogue of Microorganisms (GCM) 10K type strain sequencing project: providing services to taxonomists for standard genome sequencing and annotation.</title>
        <authorList>
            <consortium name="The Broad Institute Genomics Platform"/>
            <consortium name="The Broad Institute Genome Sequencing Center for Infectious Disease"/>
            <person name="Wu L."/>
            <person name="Ma J."/>
        </authorList>
    </citation>
    <scope>NUCLEOTIDE SEQUENCE [LARGE SCALE GENOMIC DNA]</scope>
    <source>
        <strain evidence="4">JCM 18303</strain>
    </source>
</reference>
<keyword evidence="4" id="KW-1185">Reference proteome</keyword>
<evidence type="ECO:0000313" key="4">
    <source>
        <dbReference type="Proteomes" id="UP001428817"/>
    </source>
</evidence>
<sequence length="166" mass="18616">MTEPLGTLDIDGEHATMTFVRHLPYPIEAVWAAITDPDRRAAWFGETSLEPRQGGRIEMVATDPPAPVEQKRMTGRILVWDPPKVFEHEWHQRIVNDGVVRYELAEEPGGTVLTFTHRGLTVRNAKGFIPGTHAFLDRLGAYLEGACPPGWEARYAEVAPLYPTWG</sequence>
<dbReference type="RefSeq" id="WP_185060196.1">
    <property type="nucleotide sequence ID" value="NZ_BAABJP010000018.1"/>
</dbReference>
<accession>A0ABP9Q9H5</accession>
<feature type="domain" description="Activator of Hsp90 ATPase homologue 1/2-like C-terminal" evidence="2">
    <location>
        <begin position="25"/>
        <end position="144"/>
    </location>
</feature>
<comment type="caution">
    <text evidence="3">The sequence shown here is derived from an EMBL/GenBank/DDBJ whole genome shotgun (WGS) entry which is preliminary data.</text>
</comment>
<dbReference type="EMBL" id="BAABJP010000018">
    <property type="protein sequence ID" value="GAA5159097.1"/>
    <property type="molecule type" value="Genomic_DNA"/>
</dbReference>
<protein>
    <submittedName>
        <fullName evidence="3">SRPBCC family protein</fullName>
    </submittedName>
</protein>
<evidence type="ECO:0000313" key="3">
    <source>
        <dbReference type="EMBL" id="GAA5159097.1"/>
    </source>
</evidence>
<dbReference type="InterPro" id="IPR013538">
    <property type="entry name" value="ASHA1/2-like_C"/>
</dbReference>
<dbReference type="Pfam" id="PF08327">
    <property type="entry name" value="AHSA1"/>
    <property type="match status" value="1"/>
</dbReference>
<dbReference type="Proteomes" id="UP001428817">
    <property type="component" value="Unassembled WGS sequence"/>
</dbReference>
<proteinExistence type="inferred from homology"/>
<organism evidence="3 4">
    <name type="scientific">Pseudonocardia eucalypti</name>
    <dbReference type="NCBI Taxonomy" id="648755"/>
    <lineage>
        <taxon>Bacteria</taxon>
        <taxon>Bacillati</taxon>
        <taxon>Actinomycetota</taxon>
        <taxon>Actinomycetes</taxon>
        <taxon>Pseudonocardiales</taxon>
        <taxon>Pseudonocardiaceae</taxon>
        <taxon>Pseudonocardia</taxon>
    </lineage>
</organism>
<comment type="similarity">
    <text evidence="1">Belongs to the AHA1 family.</text>
</comment>
<dbReference type="InterPro" id="IPR023393">
    <property type="entry name" value="START-like_dom_sf"/>
</dbReference>
<dbReference type="CDD" id="cd08899">
    <property type="entry name" value="SRPBCC_CalC_Aha1-like_6"/>
    <property type="match status" value="1"/>
</dbReference>
<evidence type="ECO:0000259" key="2">
    <source>
        <dbReference type="Pfam" id="PF08327"/>
    </source>
</evidence>
<gene>
    <name evidence="3" type="ORF">GCM10023321_39630</name>
</gene>
<dbReference type="SUPFAM" id="SSF55961">
    <property type="entry name" value="Bet v1-like"/>
    <property type="match status" value="1"/>
</dbReference>
<evidence type="ECO:0000256" key="1">
    <source>
        <dbReference type="ARBA" id="ARBA00006817"/>
    </source>
</evidence>
<dbReference type="Gene3D" id="3.30.530.20">
    <property type="match status" value="1"/>
</dbReference>
<name>A0ABP9Q9H5_9PSEU</name>